<dbReference type="GO" id="GO:0004713">
    <property type="term" value="F:protein tyrosine kinase activity"/>
    <property type="evidence" value="ECO:0007669"/>
    <property type="project" value="TreeGrafter"/>
</dbReference>
<dbReference type="InterPro" id="IPR050445">
    <property type="entry name" value="Bact_polysacc_biosynth/exp"/>
</dbReference>
<dbReference type="HOGENOM" id="CLU_009912_5_1_5"/>
<dbReference type="KEGG" id="stax:MC45_03795"/>
<keyword evidence="2" id="KW-0812">Transmembrane</keyword>
<keyword evidence="2" id="KW-1133">Transmembrane helix</keyword>
<evidence type="ECO:0000256" key="1">
    <source>
        <dbReference type="SAM" id="Coils"/>
    </source>
</evidence>
<dbReference type="Proteomes" id="UP000033200">
    <property type="component" value="Chromosome"/>
</dbReference>
<feature type="domain" description="Tyrosine-protein kinase G-rich" evidence="3">
    <location>
        <begin position="357"/>
        <end position="432"/>
    </location>
</feature>
<dbReference type="STRING" id="1549858.MC45_03795"/>
<reference evidence="4 5" key="1">
    <citation type="submission" date="2014-09" db="EMBL/GenBank/DDBJ databases">
        <title>Using Illumina technology Improving SMRT sequencing Genome Assembly by RASTools.</title>
        <authorList>
            <person name="Zhou Y."/>
            <person name="Ma T."/>
            <person name="Liu T."/>
        </authorList>
    </citation>
    <scope>NUCLEOTIDE SEQUENCE [LARGE SCALE GENOMIC DNA]</scope>
    <source>
        <strain evidence="4 5">ATCC 55669</strain>
    </source>
</reference>
<accession>A0A097EDQ2</accession>
<evidence type="ECO:0000259" key="3">
    <source>
        <dbReference type="Pfam" id="PF13807"/>
    </source>
</evidence>
<evidence type="ECO:0000313" key="5">
    <source>
        <dbReference type="Proteomes" id="UP000033200"/>
    </source>
</evidence>
<feature type="transmembrane region" description="Helical" evidence="2">
    <location>
        <begin position="412"/>
        <end position="433"/>
    </location>
</feature>
<organism evidence="4 5">
    <name type="scientific">Sphingomonas taxi</name>
    <dbReference type="NCBI Taxonomy" id="1549858"/>
    <lineage>
        <taxon>Bacteria</taxon>
        <taxon>Pseudomonadati</taxon>
        <taxon>Pseudomonadota</taxon>
        <taxon>Alphaproteobacteria</taxon>
        <taxon>Sphingomonadales</taxon>
        <taxon>Sphingomonadaceae</taxon>
        <taxon>Sphingomonas</taxon>
    </lineage>
</organism>
<dbReference type="PANTHER" id="PTHR32309">
    <property type="entry name" value="TYROSINE-PROTEIN KINASE"/>
    <property type="match status" value="1"/>
</dbReference>
<name>A0A097EDQ2_9SPHN</name>
<evidence type="ECO:0000256" key="2">
    <source>
        <dbReference type="SAM" id="Phobius"/>
    </source>
</evidence>
<dbReference type="RefSeq" id="WP_038659709.1">
    <property type="nucleotide sequence ID" value="NZ_CP009571.1"/>
</dbReference>
<dbReference type="PANTHER" id="PTHR32309:SF13">
    <property type="entry name" value="FERRIC ENTEROBACTIN TRANSPORT PROTEIN FEPE"/>
    <property type="match status" value="1"/>
</dbReference>
<evidence type="ECO:0000313" key="4">
    <source>
        <dbReference type="EMBL" id="AIT05670.1"/>
    </source>
</evidence>
<gene>
    <name evidence="4" type="ORF">MC45_03795</name>
</gene>
<dbReference type="NCBIfam" id="TIGR03007">
    <property type="entry name" value="pepcterm_ChnLen"/>
    <property type="match status" value="1"/>
</dbReference>
<keyword evidence="2" id="KW-0472">Membrane</keyword>
<feature type="coiled-coil region" evidence="1">
    <location>
        <begin position="158"/>
        <end position="192"/>
    </location>
</feature>
<dbReference type="InterPro" id="IPR014345">
    <property type="entry name" value="XrtA_polysacc_chain"/>
</dbReference>
<dbReference type="AlphaFoldDB" id="A0A097EDQ2"/>
<dbReference type="GO" id="GO:0005886">
    <property type="term" value="C:plasma membrane"/>
    <property type="evidence" value="ECO:0007669"/>
    <property type="project" value="TreeGrafter"/>
</dbReference>
<keyword evidence="5" id="KW-1185">Reference proteome</keyword>
<dbReference type="InterPro" id="IPR032807">
    <property type="entry name" value="GNVR"/>
</dbReference>
<keyword evidence="1" id="KW-0175">Coiled coil</keyword>
<feature type="transmembrane region" description="Helical" evidence="2">
    <location>
        <begin position="476"/>
        <end position="497"/>
    </location>
</feature>
<dbReference type="Pfam" id="PF13807">
    <property type="entry name" value="GNVR"/>
    <property type="match status" value="1"/>
</dbReference>
<dbReference type="eggNOG" id="COG3206">
    <property type="taxonomic scope" value="Bacteria"/>
</dbReference>
<proteinExistence type="predicted"/>
<protein>
    <submittedName>
        <fullName evidence="4">Chain-length determining protein</fullName>
    </submittedName>
</protein>
<feature type="transmembrane region" description="Helical" evidence="2">
    <location>
        <begin position="20"/>
        <end position="37"/>
    </location>
</feature>
<sequence length="503" mass="53414">MNGLYDEVRLALHAIWTRRWLALAVAWGVCVAGWFVVSQMPSRYESRARVFVQMQSILPASMDAPAQTQQKDVDTIRQTLISAVNLEKVVRGTDLAQTVSSDRDVADRVAGLASAIKVESQQDNLFQITTTAASPKLARAITQKLIDIFVEQNLGRDRSQTTQSLDFLNKQLDQLQKQLADLDAKRADFQTRYLGSLPGTGSVGDRIGASRSQMAQVDGDLAAAQSSLAAVQGQMAGTPASIPGAGGVAAGPARAALNAIQGQLADARARGYTDQHPDVVALKRQLAAAQAAARGEPVGAGGGGTPNPLYLSLQSMMADKQSAVAALKMRKAQLQGDLDQLNAKLSGDPEVAAEQGQIDRDYQVLKDQYDQLLTQRQQIALRGQAQTQTDNVKFSVIDPPTMPRAPTAPNRMLLLTGVLIAGLAAGIGAAFALGQLRATFATGPRLEKATGMPVIGSIGEVVTRMQADQRTKRLKLFLGGTAGLVAAYVLLLGVEVLQRGMAA</sequence>
<dbReference type="EMBL" id="CP009571">
    <property type="protein sequence ID" value="AIT05670.1"/>
    <property type="molecule type" value="Genomic_DNA"/>
</dbReference>